<sequence>MIDLTPLTLLPQEQLVLASTHENQEMYRYRRLALSFLPNATYISRLMAALGSECEQRLDTLGHVAERLGLSACLTTTEARNDHSLPATAAQRHFFITDDVMADQTLKQALEAAHHSRHFSDRLLETNATPELHEPFLTFARQKHVACRVLQECQEQWRLASGQRPRPEEAHHRARVARLNLSTFG</sequence>
<keyword evidence="2" id="KW-1185">Reference proteome</keyword>
<protein>
    <submittedName>
        <fullName evidence="1">Uncharacterized protein</fullName>
    </submittedName>
</protein>
<dbReference type="RefSeq" id="WP_386775730.1">
    <property type="nucleotide sequence ID" value="NZ_JBHRUG010000031.1"/>
</dbReference>
<comment type="caution">
    <text evidence="1">The sequence shown here is derived from an EMBL/GenBank/DDBJ whole genome shotgun (WGS) entry which is preliminary data.</text>
</comment>
<reference evidence="2" key="1">
    <citation type="journal article" date="2019" name="Int. J. Syst. Evol. Microbiol.">
        <title>The Global Catalogue of Microorganisms (GCM) 10K type strain sequencing project: providing services to taxonomists for standard genome sequencing and annotation.</title>
        <authorList>
            <consortium name="The Broad Institute Genomics Platform"/>
            <consortium name="The Broad Institute Genome Sequencing Center for Infectious Disease"/>
            <person name="Wu L."/>
            <person name="Ma J."/>
        </authorList>
    </citation>
    <scope>NUCLEOTIDE SEQUENCE [LARGE SCALE GENOMIC DNA]</scope>
    <source>
        <strain evidence="2">CECT 7698</strain>
    </source>
</reference>
<evidence type="ECO:0000313" key="1">
    <source>
        <dbReference type="EMBL" id="MFC3285106.1"/>
    </source>
</evidence>
<proteinExistence type="predicted"/>
<dbReference type="EMBL" id="JBHRUG010000031">
    <property type="protein sequence ID" value="MFC3285106.1"/>
    <property type="molecule type" value="Genomic_DNA"/>
</dbReference>
<dbReference type="Proteomes" id="UP001595579">
    <property type="component" value="Unassembled WGS sequence"/>
</dbReference>
<name>A0ABV7LSI2_9GAMM</name>
<gene>
    <name evidence="1" type="ORF">ACFOEV_16005</name>
</gene>
<organism evidence="1 2">
    <name type="scientific">Litchfieldella rifensis</name>
    <dbReference type="NCBI Taxonomy" id="762643"/>
    <lineage>
        <taxon>Bacteria</taxon>
        <taxon>Pseudomonadati</taxon>
        <taxon>Pseudomonadota</taxon>
        <taxon>Gammaproteobacteria</taxon>
        <taxon>Oceanospirillales</taxon>
        <taxon>Halomonadaceae</taxon>
        <taxon>Litchfieldella</taxon>
    </lineage>
</organism>
<accession>A0ABV7LSI2</accession>
<evidence type="ECO:0000313" key="2">
    <source>
        <dbReference type="Proteomes" id="UP001595579"/>
    </source>
</evidence>